<evidence type="ECO:0000313" key="12">
    <source>
        <dbReference type="EMBL" id="JAB86139.1"/>
    </source>
</evidence>
<feature type="region of interest" description="Disordered" evidence="8">
    <location>
        <begin position="1719"/>
        <end position="1785"/>
    </location>
</feature>
<feature type="region of interest" description="Disordered" evidence="8">
    <location>
        <begin position="1919"/>
        <end position="1950"/>
    </location>
</feature>
<feature type="compositionally biased region" description="Low complexity" evidence="8">
    <location>
        <begin position="1668"/>
        <end position="1697"/>
    </location>
</feature>
<dbReference type="InterPro" id="IPR000742">
    <property type="entry name" value="EGF"/>
</dbReference>
<evidence type="ECO:0000256" key="8">
    <source>
        <dbReference type="SAM" id="MobiDB-lite"/>
    </source>
</evidence>
<dbReference type="InterPro" id="IPR013320">
    <property type="entry name" value="ConA-like_dom_sf"/>
</dbReference>
<gene>
    <name evidence="12" type="primary">NR1AA</name>
</gene>
<organism evidence="12">
    <name type="scientific">Ceratitis capitata</name>
    <name type="common">Mediterranean fruit fly</name>
    <name type="synonym">Tephritis capitata</name>
    <dbReference type="NCBI Taxonomy" id="7213"/>
    <lineage>
        <taxon>Eukaryota</taxon>
        <taxon>Metazoa</taxon>
        <taxon>Ecdysozoa</taxon>
        <taxon>Arthropoda</taxon>
        <taxon>Hexapoda</taxon>
        <taxon>Insecta</taxon>
        <taxon>Pterygota</taxon>
        <taxon>Neoptera</taxon>
        <taxon>Endopterygota</taxon>
        <taxon>Diptera</taxon>
        <taxon>Brachycera</taxon>
        <taxon>Muscomorpha</taxon>
        <taxon>Tephritoidea</taxon>
        <taxon>Tephritidae</taxon>
        <taxon>Ceratitis</taxon>
        <taxon>Ceratitis</taxon>
    </lineage>
</organism>
<dbReference type="EMBL" id="GAMC01020415">
    <property type="protein sequence ID" value="JAB86140.1"/>
    <property type="molecule type" value="mRNA"/>
</dbReference>
<feature type="compositionally biased region" description="Basic and acidic residues" evidence="8">
    <location>
        <begin position="1941"/>
        <end position="1950"/>
    </location>
</feature>
<reference evidence="12" key="1">
    <citation type="submission" date="2013-07" db="EMBL/GenBank/DDBJ databases">
        <authorList>
            <person name="Geib S."/>
        </authorList>
    </citation>
    <scope>NUCLEOTIDE SEQUENCE</scope>
</reference>
<feature type="domain" description="Laminin G" evidence="10">
    <location>
        <begin position="211"/>
        <end position="396"/>
    </location>
</feature>
<dbReference type="PANTHER" id="PTHR15036:SF89">
    <property type="entry name" value="NEUREXIN 1, ISOFORM F"/>
    <property type="match status" value="1"/>
</dbReference>
<evidence type="ECO:0000256" key="4">
    <source>
        <dbReference type="ARBA" id="ARBA00022989"/>
    </source>
</evidence>
<feature type="compositionally biased region" description="Polar residues" evidence="8">
    <location>
        <begin position="127"/>
        <end position="143"/>
    </location>
</feature>
<dbReference type="EMBL" id="GAMC01020416">
    <property type="protein sequence ID" value="JAB86139.1"/>
    <property type="molecule type" value="mRNA"/>
</dbReference>
<keyword evidence="3 9" id="KW-0812">Transmembrane</keyword>
<sequence length="1950" mass="211876">MSLSDHNDLPGEGGSRRLSNFSAYAMSATICSPGSSSRCCSNSNANNSQDSISDCQLHRHSNDFSSSHGRNSVSGSCSNNDSIYQQLNTTVQQPQQQLQAKLPLRQTLRRQHKNNSNGNAINASSSKLRNNTNANNVRPSSSIAEGEHIEGYPPTAYDVFTSSLTPFASCGRLKQHQKLHSPLLPIKIPASVYAVTGLLLLCTTLVSPCQAFQLDGSQTSFAQFRKWYTGLNGSLELEFKTEQPNGLVLYTDDGGTYDFFELKLVEGALRLRYNLGGGAHIITVGRELHDGHWHKVQVLRNDEQTSLIVDGVSQSSTTKGKEFQFGKFATNSDVYVGGMPNWYSTKLALLALPSVIFEPRFRGAIRSLVYADQPGGATRRQEMKQPRDIKCGDGPCDNGEMPKEKVPRGVRGGNTTDACERSDPCQHGGICISTDSGPICECKNLEYDGQYCEKEKAPSEATFRGQQFLSYDLGQTSAEPIVSAQDAITLYFRTRQPNGLLFYTGHGTDYLNLALRDGGVSLTMGLANGKQEMHIKPSKVRFDDHQWHKVTVHRRIQEISSITSFCRLVTVVDDVYTDHSHIAGKFTMLSSSRVYVGGAVNPRALLGARVHNNFVGCLRKVEFSADTLLLNLIDLAKSGSKLIQVAGNVEYQCPIGDPQDPVTFTTRESHLVLPPWETGKQSSISFKFRTKEPNGLIILATGSKQPRSKNAVLFAIELLNGHIYIHLDLGSGAAKVRASRRRVDDGDWHDLILRRNGRDAKVSVDGVWNEFRTPGDGTILELDGHMYVGGTGPAYNNIAWPPAIWTATLRQGFVGCLRDLVLSGKAIDIAAFARLQDSASVKPSCHVQANVCAGNPCLNGGTCIEGWNRPICDCTATLYAGPTCGRELATLAFNGSQHMTVWLGNGQGTKTQTEELIIRFKTSRPTGLILLTSAESNSPDRLEIALVAGRVRASVRLSDREKNLLAGQSVLNDNNWHTIRFSRRASNLRLQVDGVPPVRAETILGRHSTIEIRSIHLGGMFHAEEEIQMTSTMPNFIGQLQGFIFNGQRYIDIVKNLGPELSALPSATFKLTARFVNSPPGNPYHAATFRSKHSYVGLPMLKAYSSVSVDFRFKTVEPNGLLLYNGGRRNDFIALELVNGHIHYTFDIGDGPITMRDKSRIHMNDNRWHQVSIRRPGPKTHTLTVDDTFEIVTLTGNSMHLELSGILYIGGVFKDMYSKLPASISSRSGFEGCLASLDLGDTSPTLTSDAVVPSSLVVTGCEGPTKCSQNACANRGICVQQWNAYVCECDMTSYTGPTCYDESIAYEFGNNKGIIQYAYPENMQADTEEDNIALGFITTKSDAVILRVESATTQDYMELEIVEGNIFMVYNIGTRDLPLGEIGTKVNDNTYHVVRFSRKGGNATLQLDDYNVQTLTPQGHQSTVFNTMSSIQVGGKFSRGGRTRIERPFAGVIAGLSVNKLRMLDLAVERDPHITIRGDVQLVTGVLDRNDLQRMQQTPASGYPGAIDDLIFSGAGSGCRGDDEDECTPPFESGSGDDLITPVYVPPTKQTTTAQNANTDKQQTNGTERACDDEDCLHGSGDYGETTEQFTSTSTARGSDTRHELISSTTDGANRRMETSSTTTEQQRSSTTVSSSAMTRTESQTYAPRETTVPYSATTSIVTQQRQSSTPTSVYTTSTQRTSTSTVTTTTSQATAPPEIHSTATEHQTTPYDVIFSGGEGGERHHGDDDEKSNMIFNGEHTSLPEERPPPHIPSPHETPPYYQLPPQQPPTYGNNYRSKGKGGRVNSLEEERTAMIIGIVAGILIAVILVILLVLWLKSTGDRNYKTEGEKAAAYGHNPNAALLGNNSTNGSYHQQRHHGTHHQNLSNGHNTGGGGGGVGGGGTGGGGGGSGSGSMLGAAGVSSGGAVGYGCISSGMASTGPDGRPQMAGLVQPKPKKRDSKDVKEWYV</sequence>
<feature type="compositionally biased region" description="Polar residues" evidence="8">
    <location>
        <begin position="1586"/>
        <end position="1598"/>
    </location>
</feature>
<reference evidence="12" key="2">
    <citation type="journal article" date="2014" name="BMC Genomics">
        <title>A genomic perspective to assessing quality of mass-reared SIT flies used in Mediterranean fruit fly (Ceratitis capitata) eradication in California.</title>
        <authorList>
            <person name="Calla B."/>
            <person name="Hall B."/>
            <person name="Hou S."/>
            <person name="Geib S.M."/>
        </authorList>
    </citation>
    <scope>NUCLEOTIDE SEQUENCE</scope>
</reference>
<dbReference type="OrthoDB" id="6275838at2759"/>
<feature type="domain" description="Laminin G" evidence="10">
    <location>
        <begin position="890"/>
        <end position="1067"/>
    </location>
</feature>
<evidence type="ECO:0000256" key="2">
    <source>
        <dbReference type="ARBA" id="ARBA00022536"/>
    </source>
</evidence>
<feature type="domain" description="Laminin G" evidence="10">
    <location>
        <begin position="660"/>
        <end position="845"/>
    </location>
</feature>
<feature type="compositionally biased region" description="Pro residues" evidence="8">
    <location>
        <begin position="1751"/>
        <end position="1770"/>
    </location>
</feature>
<dbReference type="PROSITE" id="PS50026">
    <property type="entry name" value="EGF_3"/>
    <property type="match status" value="3"/>
</dbReference>
<evidence type="ECO:0000259" key="11">
    <source>
        <dbReference type="PROSITE" id="PS50026"/>
    </source>
</evidence>
<dbReference type="InterPro" id="IPR050372">
    <property type="entry name" value="Neurexin-related_CASP"/>
</dbReference>
<feature type="compositionally biased region" description="Polar residues" evidence="8">
    <location>
        <begin position="1653"/>
        <end position="1667"/>
    </location>
</feature>
<feature type="domain" description="EGF-like" evidence="11">
    <location>
        <begin position="848"/>
        <end position="885"/>
    </location>
</feature>
<feature type="region of interest" description="Disordered" evidence="8">
    <location>
        <begin position="1514"/>
        <end position="1698"/>
    </location>
</feature>
<feature type="domain" description="EGF-like" evidence="11">
    <location>
        <begin position="415"/>
        <end position="453"/>
    </location>
</feature>
<evidence type="ECO:0000256" key="7">
    <source>
        <dbReference type="PROSITE-ProRule" id="PRU00076"/>
    </source>
</evidence>
<proteinExistence type="evidence at transcript level"/>
<evidence type="ECO:0000259" key="10">
    <source>
        <dbReference type="PROSITE" id="PS50025"/>
    </source>
</evidence>
<dbReference type="FunFam" id="2.60.120.200:FF:000153">
    <property type="entry name" value="neurexin-1 isoform X3"/>
    <property type="match status" value="1"/>
</dbReference>
<feature type="domain" description="Laminin G" evidence="10">
    <location>
        <begin position="458"/>
        <end position="653"/>
    </location>
</feature>
<feature type="domain" description="EGF-like" evidence="11">
    <location>
        <begin position="1263"/>
        <end position="1300"/>
    </location>
</feature>
<dbReference type="PANTHER" id="PTHR15036">
    <property type="entry name" value="PIKACHURIN-LIKE PROTEIN"/>
    <property type="match status" value="1"/>
</dbReference>
<feature type="compositionally biased region" description="Basic and acidic residues" evidence="8">
    <location>
        <begin position="379"/>
        <end position="391"/>
    </location>
</feature>
<evidence type="ECO:0000256" key="9">
    <source>
        <dbReference type="SAM" id="Phobius"/>
    </source>
</evidence>
<keyword evidence="6" id="KW-1015">Disulfide bond</keyword>
<protein>
    <submittedName>
        <fullName evidence="12">Neurexin-1a-alpha</fullName>
    </submittedName>
</protein>
<name>W8B8N0_CERCA</name>
<dbReference type="GO" id="GO:0016020">
    <property type="term" value="C:membrane"/>
    <property type="evidence" value="ECO:0007669"/>
    <property type="project" value="UniProtKB-SubCell"/>
</dbReference>
<feature type="compositionally biased region" description="Low complexity" evidence="8">
    <location>
        <begin position="1548"/>
        <end position="1565"/>
    </location>
</feature>
<feature type="transmembrane region" description="Helical" evidence="9">
    <location>
        <begin position="1795"/>
        <end position="1818"/>
    </location>
</feature>
<keyword evidence="5 9" id="KW-0472">Membrane</keyword>
<feature type="domain" description="Laminin G" evidence="10">
    <location>
        <begin position="1085"/>
        <end position="1261"/>
    </location>
</feature>
<dbReference type="Pfam" id="PF00008">
    <property type="entry name" value="EGF"/>
    <property type="match status" value="2"/>
</dbReference>
<evidence type="ECO:0000256" key="3">
    <source>
        <dbReference type="ARBA" id="ARBA00022692"/>
    </source>
</evidence>
<dbReference type="SMART" id="SM00181">
    <property type="entry name" value="EGF"/>
    <property type="match status" value="3"/>
</dbReference>
<feature type="region of interest" description="Disordered" evidence="8">
    <location>
        <begin position="110"/>
        <end position="148"/>
    </location>
</feature>
<evidence type="ECO:0000256" key="1">
    <source>
        <dbReference type="ARBA" id="ARBA00004370"/>
    </source>
</evidence>
<feature type="compositionally biased region" description="Low complexity" evidence="8">
    <location>
        <begin position="1619"/>
        <end position="1641"/>
    </location>
</feature>
<accession>W8B8N0</accession>
<feature type="region of interest" description="Disordered" evidence="8">
    <location>
        <begin position="376"/>
        <end position="411"/>
    </location>
</feature>
<dbReference type="PROSITE" id="PS50025">
    <property type="entry name" value="LAM_G_DOMAIN"/>
    <property type="match status" value="6"/>
</dbReference>
<evidence type="ECO:0000256" key="5">
    <source>
        <dbReference type="ARBA" id="ARBA00023136"/>
    </source>
</evidence>
<dbReference type="FunFam" id="2.60.120.200:FF:000170">
    <property type="entry name" value="neurexin-1 isoform X4"/>
    <property type="match status" value="1"/>
</dbReference>
<dbReference type="Gene3D" id="2.10.25.10">
    <property type="entry name" value="Laminin"/>
    <property type="match status" value="3"/>
</dbReference>
<dbReference type="CDD" id="cd00054">
    <property type="entry name" value="EGF_CA"/>
    <property type="match status" value="3"/>
</dbReference>
<dbReference type="CDD" id="cd00110">
    <property type="entry name" value="LamG"/>
    <property type="match status" value="6"/>
</dbReference>
<dbReference type="SMART" id="SM00282">
    <property type="entry name" value="LamG"/>
    <property type="match status" value="6"/>
</dbReference>
<dbReference type="FunFam" id="2.60.120.200:FF:000004">
    <property type="entry name" value="neurexin-1 isoform X1"/>
    <property type="match status" value="1"/>
</dbReference>
<feature type="compositionally biased region" description="Gly residues" evidence="8">
    <location>
        <begin position="1872"/>
        <end position="1892"/>
    </location>
</feature>
<evidence type="ECO:0000256" key="6">
    <source>
        <dbReference type="ARBA" id="ARBA00023157"/>
    </source>
</evidence>
<feature type="domain" description="Laminin G" evidence="10">
    <location>
        <begin position="1304"/>
        <end position="1519"/>
    </location>
</feature>
<dbReference type="InterPro" id="IPR001791">
    <property type="entry name" value="Laminin_G"/>
</dbReference>
<dbReference type="FunFam" id="2.10.25.10:FF:000015">
    <property type="entry name" value="neurexin-1 isoform X1"/>
    <property type="match status" value="1"/>
</dbReference>
<dbReference type="Gene3D" id="2.60.120.200">
    <property type="match status" value="6"/>
</dbReference>
<keyword evidence="4 9" id="KW-1133">Transmembrane helix</keyword>
<comment type="caution">
    <text evidence="7">Lacks conserved residue(s) required for the propagation of feature annotation.</text>
</comment>
<dbReference type="Pfam" id="PF02210">
    <property type="entry name" value="Laminin_G_2"/>
    <property type="match status" value="6"/>
</dbReference>
<comment type="subcellular location">
    <subcellularLocation>
        <location evidence="1">Membrane</location>
    </subcellularLocation>
</comment>
<dbReference type="SUPFAM" id="SSF49899">
    <property type="entry name" value="Concanavalin A-like lectins/glucanases"/>
    <property type="match status" value="6"/>
</dbReference>
<feature type="region of interest" description="Disordered" evidence="8">
    <location>
        <begin position="1847"/>
        <end position="1892"/>
    </location>
</feature>
<keyword evidence="2 7" id="KW-0245">EGF-like domain</keyword>
<dbReference type="FunFam" id="2.60.120.200:FF:000166">
    <property type="entry name" value="neurexin-1 isoform X4"/>
    <property type="match status" value="1"/>
</dbReference>
<feature type="compositionally biased region" description="Basic and acidic residues" evidence="8">
    <location>
        <begin position="1721"/>
        <end position="1733"/>
    </location>
</feature>
<feature type="compositionally biased region" description="Low complexity" evidence="8">
    <location>
        <begin position="114"/>
        <end position="126"/>
    </location>
</feature>